<feature type="binding site" evidence="21">
    <location>
        <position position="318"/>
    </location>
    <ligand>
        <name>NAD(+)</name>
        <dbReference type="ChEBI" id="CHEBI:57540"/>
    </ligand>
</feature>
<evidence type="ECO:0000256" key="19">
    <source>
        <dbReference type="ARBA" id="ARBA00048567"/>
    </source>
</evidence>
<dbReference type="Gene3D" id="1.20.1090.10">
    <property type="entry name" value="Dehydroquinate synthase-like - alpha domain"/>
    <property type="match status" value="1"/>
</dbReference>
<dbReference type="EMBL" id="CP012673">
    <property type="protein sequence ID" value="AUX44625.1"/>
    <property type="molecule type" value="Genomic_DNA"/>
</dbReference>
<dbReference type="Pfam" id="PF01761">
    <property type="entry name" value="DHQ_synthase"/>
    <property type="match status" value="1"/>
</dbReference>
<dbReference type="InterPro" id="IPR023000">
    <property type="entry name" value="Shikimate_kinase_CS"/>
</dbReference>
<keyword evidence="7 21" id="KW-0963">Cytoplasm</keyword>
<keyword evidence="11 21" id="KW-0547">Nucleotide-binding</keyword>
<comment type="caution">
    <text evidence="21">Lacks conserved residue(s) required for the propagation of feature annotation.</text>
</comment>
<dbReference type="GO" id="GO:0000287">
    <property type="term" value="F:magnesium ion binding"/>
    <property type="evidence" value="ECO:0007669"/>
    <property type="project" value="UniProtKB-UniRule"/>
</dbReference>
<comment type="cofactor">
    <cofactor evidence="21">
        <name>Co(2+)</name>
        <dbReference type="ChEBI" id="CHEBI:48828"/>
    </cofactor>
    <cofactor evidence="21">
        <name>Zn(2+)</name>
        <dbReference type="ChEBI" id="CHEBI:29105"/>
    </cofactor>
    <text evidence="21">Binds 1 divalent metal cation per subunit. Can use either Co(2+) or Zn(2+).</text>
</comment>
<comment type="cofactor">
    <cofactor evidence="3">
        <name>Zn(2+)</name>
        <dbReference type="ChEBI" id="CHEBI:29105"/>
    </cofactor>
</comment>
<dbReference type="SUPFAM" id="SSF56796">
    <property type="entry name" value="Dehydroquinate synthase-like"/>
    <property type="match status" value="1"/>
</dbReference>
<dbReference type="InterPro" id="IPR027417">
    <property type="entry name" value="P-loop_NTPase"/>
</dbReference>
<dbReference type="InterPro" id="IPR000623">
    <property type="entry name" value="Shikimate_kinase/TSH1"/>
</dbReference>
<comment type="subcellular location">
    <subcellularLocation>
        <location evidence="21">Cytoplasm</location>
    </subcellularLocation>
</comment>
<dbReference type="Pfam" id="PF01202">
    <property type="entry name" value="SKI"/>
    <property type="match status" value="1"/>
</dbReference>
<keyword evidence="8 21" id="KW-0028">Amino-acid biosynthesis</keyword>
<keyword evidence="16 21" id="KW-0057">Aromatic amino acid biosynthesis</keyword>
<feature type="binding site" evidence="21">
    <location>
        <begin position="281"/>
        <end position="285"/>
    </location>
    <ligand>
        <name>NAD(+)</name>
        <dbReference type="ChEBI" id="CHEBI:57540"/>
    </ligand>
</feature>
<dbReference type="GO" id="GO:0003856">
    <property type="term" value="F:3-dehydroquinate synthase activity"/>
    <property type="evidence" value="ECO:0007669"/>
    <property type="project" value="UniProtKB-UniRule"/>
</dbReference>
<evidence type="ECO:0000256" key="3">
    <source>
        <dbReference type="ARBA" id="ARBA00001947"/>
    </source>
</evidence>
<keyword evidence="20" id="KW-0460">Magnesium</keyword>
<keyword evidence="18" id="KW-0511">Multifunctional enzyme</keyword>
<keyword evidence="13 21" id="KW-0862">Zinc</keyword>
<evidence type="ECO:0000256" key="1">
    <source>
        <dbReference type="ARBA" id="ARBA00001393"/>
    </source>
</evidence>
<evidence type="ECO:0000256" key="2">
    <source>
        <dbReference type="ARBA" id="ARBA00001911"/>
    </source>
</evidence>
<evidence type="ECO:0000256" key="12">
    <source>
        <dbReference type="ARBA" id="ARBA00022777"/>
    </source>
</evidence>
<dbReference type="Gene3D" id="3.40.50.300">
    <property type="entry name" value="P-loop containing nucleotide triphosphate hydrolases"/>
    <property type="match status" value="1"/>
</dbReference>
<keyword evidence="9 20" id="KW-0808">Transferase</keyword>
<dbReference type="CDD" id="cd08195">
    <property type="entry name" value="DHQS"/>
    <property type="match status" value="1"/>
</dbReference>
<protein>
    <recommendedName>
        <fullName evidence="20 21">Multifunctional fusion protein</fullName>
    </recommendedName>
    <domain>
        <recommendedName>
            <fullName evidence="20">Shikimate kinase</fullName>
            <shortName evidence="20">SK</shortName>
            <ecNumber evidence="20">2.7.1.71</ecNumber>
        </recommendedName>
    </domain>
    <domain>
        <recommendedName>
            <fullName evidence="21">3-dehydroquinate synthase</fullName>
            <shortName evidence="21">DHQS</shortName>
            <ecNumber evidence="21">4.2.3.4</ecNumber>
        </recommendedName>
    </domain>
</protein>
<dbReference type="InterPro" id="IPR030960">
    <property type="entry name" value="DHQS/DOIS_N"/>
</dbReference>
<reference evidence="24 25" key="1">
    <citation type="submission" date="2015-09" db="EMBL/GenBank/DDBJ databases">
        <title>Sorangium comparison.</title>
        <authorList>
            <person name="Zaburannyi N."/>
            <person name="Bunk B."/>
            <person name="Overmann J."/>
            <person name="Mueller R."/>
        </authorList>
    </citation>
    <scope>NUCLEOTIDE SEQUENCE [LARGE SCALE GENOMIC DNA]</scope>
    <source>
        <strain evidence="24 25">So ce26</strain>
    </source>
</reference>
<dbReference type="AlphaFoldDB" id="A0A2L0EZB4"/>
<sequence>MELLSDAPPLLLTGFMGTGKSTVGRLAAQRAGLPFVDLDDAIVEEAGESVPSLFASRGEAGFRALEAAILRRLLAAPGPRVIALGGGALVDPALRGEALERGCVVALSATPRTIAARAAMTRGARPLLDGAPDREARIRELLSARAAVYAQAHARVVTDGVPPEEVAARVLRAYADRPLFVPLGDKSYAVRFASDGPASVADAVAELAPSSVFVVTDENVSRLWGAPLLAALAALGKPAAAVTVLRPGEEHKRLAAVEAALTAMIDAGADRDALVLAHGGGVVTDIGGFAASTLLRGVRWLAAPTTLLSMVDASVGGKTGVDLGPAKNAVGTFHQPSAVVASPAALATETDRAYRSGLAEVVKSACIGDPDLHVLLEREAYRVLARDPVLLTEVIRRSVAVKAAIVARDERESGERALLNFGHTLGHALEAEGGFVRLAHGEAVSLGMVAMLRVGCALGATDRAAADRVIGLLARLGLPTRIEDEPVSAALRFLSLDKKRRGSSVRTILLRDIGSTFVEPMPLDRLSALLERVATAAA</sequence>
<comment type="function">
    <text evidence="4 21">Catalyzes the conversion of 3-deoxy-D-arabino-heptulosonate 7-phosphate (DAHP) to dehydroquinate (DHQ).</text>
</comment>
<dbReference type="CDD" id="cd00464">
    <property type="entry name" value="SK"/>
    <property type="match status" value="1"/>
</dbReference>
<evidence type="ECO:0000256" key="18">
    <source>
        <dbReference type="ARBA" id="ARBA00023268"/>
    </source>
</evidence>
<evidence type="ECO:0000256" key="13">
    <source>
        <dbReference type="ARBA" id="ARBA00022833"/>
    </source>
</evidence>
<keyword evidence="17 21" id="KW-0456">Lyase</keyword>
<name>A0A2L0EZB4_SORCE</name>
<comment type="catalytic activity">
    <reaction evidence="19 20">
        <text>shikimate + ATP = 3-phosphoshikimate + ADP + H(+)</text>
        <dbReference type="Rhea" id="RHEA:13121"/>
        <dbReference type="ChEBI" id="CHEBI:15378"/>
        <dbReference type="ChEBI" id="CHEBI:30616"/>
        <dbReference type="ChEBI" id="CHEBI:36208"/>
        <dbReference type="ChEBI" id="CHEBI:145989"/>
        <dbReference type="ChEBI" id="CHEBI:456216"/>
        <dbReference type="EC" id="2.7.1.71"/>
    </reaction>
</comment>
<evidence type="ECO:0000256" key="15">
    <source>
        <dbReference type="ARBA" id="ARBA00023027"/>
    </source>
</evidence>
<dbReference type="RefSeq" id="WP_104983123.1">
    <property type="nucleotide sequence ID" value="NZ_CP012673.1"/>
</dbReference>
<dbReference type="InterPro" id="IPR031322">
    <property type="entry name" value="Shikimate/glucono_kinase"/>
</dbReference>
<comment type="similarity">
    <text evidence="20">Belongs to the shikimate kinase family.</text>
</comment>
<dbReference type="GO" id="GO:0009423">
    <property type="term" value="P:chorismate biosynthetic process"/>
    <property type="evidence" value="ECO:0007669"/>
    <property type="project" value="UniProtKB-UniRule"/>
</dbReference>
<evidence type="ECO:0000256" key="17">
    <source>
        <dbReference type="ARBA" id="ARBA00023239"/>
    </source>
</evidence>
<evidence type="ECO:0000256" key="20">
    <source>
        <dbReference type="HAMAP-Rule" id="MF_00109"/>
    </source>
</evidence>
<feature type="binding site" evidence="20">
    <location>
        <begin position="17"/>
        <end position="22"/>
    </location>
    <ligand>
        <name>ATP</name>
        <dbReference type="ChEBI" id="CHEBI:30616"/>
    </ligand>
</feature>
<feature type="binding site" evidence="20">
    <location>
        <position position="145"/>
    </location>
    <ligand>
        <name>substrate</name>
    </ligand>
</feature>
<feature type="domain" description="3-dehydroquinate synthase C-terminal" evidence="23">
    <location>
        <begin position="357"/>
        <end position="499"/>
    </location>
</feature>
<dbReference type="GO" id="GO:0005524">
    <property type="term" value="F:ATP binding"/>
    <property type="evidence" value="ECO:0007669"/>
    <property type="project" value="UniProtKB-UniRule"/>
</dbReference>
<evidence type="ECO:0000256" key="11">
    <source>
        <dbReference type="ARBA" id="ARBA00022741"/>
    </source>
</evidence>
<comment type="subunit">
    <text evidence="20">Monomer.</text>
</comment>
<dbReference type="PANTHER" id="PTHR43622">
    <property type="entry name" value="3-DEHYDROQUINATE SYNTHASE"/>
    <property type="match status" value="1"/>
</dbReference>
<gene>
    <name evidence="21 24" type="primary">aroB</name>
    <name evidence="20" type="synonym">aroK</name>
    <name evidence="24" type="ORF">SOCE26_060910</name>
</gene>
<feature type="binding site" evidence="21">
    <location>
        <position position="423"/>
    </location>
    <ligand>
        <name>Zn(2+)</name>
        <dbReference type="ChEBI" id="CHEBI:29105"/>
    </ligand>
</feature>
<feature type="binding site" evidence="21">
    <location>
        <position position="440"/>
    </location>
    <ligand>
        <name>Zn(2+)</name>
        <dbReference type="ChEBI" id="CHEBI:29105"/>
    </ligand>
</feature>
<accession>A0A2L0EZB4</accession>
<dbReference type="FunFam" id="3.40.50.1970:FF:000007">
    <property type="entry name" value="Pentafunctional AROM polypeptide"/>
    <property type="match status" value="1"/>
</dbReference>
<evidence type="ECO:0000256" key="10">
    <source>
        <dbReference type="ARBA" id="ARBA00022723"/>
    </source>
</evidence>
<dbReference type="NCBIfam" id="TIGR01357">
    <property type="entry name" value="aroB"/>
    <property type="match status" value="1"/>
</dbReference>
<keyword evidence="10 21" id="KW-0479">Metal-binding</keyword>
<feature type="binding site" evidence="20">
    <location>
        <position position="39"/>
    </location>
    <ligand>
        <name>substrate</name>
    </ligand>
</feature>
<dbReference type="UniPathway" id="UPA00053">
    <property type="reaction ID" value="UER00085"/>
</dbReference>
<evidence type="ECO:0000256" key="16">
    <source>
        <dbReference type="ARBA" id="ARBA00023141"/>
    </source>
</evidence>
<dbReference type="EC" id="2.7.1.71" evidence="20"/>
<evidence type="ECO:0000256" key="7">
    <source>
        <dbReference type="ARBA" id="ARBA00022490"/>
    </source>
</evidence>
<organism evidence="24 25">
    <name type="scientific">Sorangium cellulosum</name>
    <name type="common">Polyangium cellulosum</name>
    <dbReference type="NCBI Taxonomy" id="56"/>
    <lineage>
        <taxon>Bacteria</taxon>
        <taxon>Pseudomonadati</taxon>
        <taxon>Myxococcota</taxon>
        <taxon>Polyangia</taxon>
        <taxon>Polyangiales</taxon>
        <taxon>Polyangiaceae</taxon>
        <taxon>Sorangium</taxon>
    </lineage>
</organism>
<proteinExistence type="inferred from homology"/>
<dbReference type="GO" id="GO:0005737">
    <property type="term" value="C:cytoplasm"/>
    <property type="evidence" value="ECO:0007669"/>
    <property type="project" value="UniProtKB-SubCell"/>
</dbReference>
<evidence type="ECO:0000256" key="6">
    <source>
        <dbReference type="ARBA" id="ARBA00004842"/>
    </source>
</evidence>
<evidence type="ECO:0000256" key="4">
    <source>
        <dbReference type="ARBA" id="ARBA00003485"/>
    </source>
</evidence>
<evidence type="ECO:0000313" key="25">
    <source>
        <dbReference type="Proteomes" id="UP000238348"/>
    </source>
</evidence>
<feature type="binding site" evidence="20">
    <location>
        <position position="86"/>
    </location>
    <ligand>
        <name>substrate</name>
    </ligand>
</feature>
<comment type="catalytic activity">
    <reaction evidence="1 21">
        <text>7-phospho-2-dehydro-3-deoxy-D-arabino-heptonate = 3-dehydroquinate + phosphate</text>
        <dbReference type="Rhea" id="RHEA:21968"/>
        <dbReference type="ChEBI" id="CHEBI:32364"/>
        <dbReference type="ChEBI" id="CHEBI:43474"/>
        <dbReference type="ChEBI" id="CHEBI:58394"/>
        <dbReference type="EC" id="4.2.3.4"/>
    </reaction>
</comment>
<dbReference type="Gene3D" id="3.40.50.1970">
    <property type="match status" value="1"/>
</dbReference>
<keyword evidence="14 20" id="KW-0067">ATP-binding</keyword>
<dbReference type="PROSITE" id="PS01128">
    <property type="entry name" value="SHIKIMATE_KINASE"/>
    <property type="match status" value="1"/>
</dbReference>
<feature type="binding site" evidence="20">
    <location>
        <position position="125"/>
    </location>
    <ligand>
        <name>ATP</name>
        <dbReference type="ChEBI" id="CHEBI:30616"/>
    </ligand>
</feature>
<feature type="binding site" evidence="20">
    <location>
        <position position="63"/>
    </location>
    <ligand>
        <name>substrate</name>
    </ligand>
</feature>
<feature type="binding site" evidence="21">
    <location>
        <begin position="305"/>
        <end position="306"/>
    </location>
    <ligand>
        <name>NAD(+)</name>
        <dbReference type="ChEBI" id="CHEBI:57540"/>
    </ligand>
</feature>
<dbReference type="PRINTS" id="PR01100">
    <property type="entry name" value="SHIKIMTKNASE"/>
</dbReference>
<evidence type="ECO:0000256" key="9">
    <source>
        <dbReference type="ARBA" id="ARBA00022679"/>
    </source>
</evidence>
<keyword evidence="15 21" id="KW-0520">NAD</keyword>
<dbReference type="Proteomes" id="UP000238348">
    <property type="component" value="Chromosome"/>
</dbReference>
<dbReference type="SUPFAM" id="SSF52540">
    <property type="entry name" value="P-loop containing nucleoside triphosphate hydrolases"/>
    <property type="match status" value="1"/>
</dbReference>
<evidence type="ECO:0000256" key="14">
    <source>
        <dbReference type="ARBA" id="ARBA00022840"/>
    </source>
</evidence>
<dbReference type="InterPro" id="IPR016037">
    <property type="entry name" value="DHQ_synth_AroB"/>
</dbReference>
<dbReference type="EC" id="4.2.3.4" evidence="21"/>
<evidence type="ECO:0000256" key="5">
    <source>
        <dbReference type="ARBA" id="ARBA00004661"/>
    </source>
</evidence>
<keyword evidence="21" id="KW-0170">Cobalt</keyword>
<dbReference type="GO" id="GO:0004765">
    <property type="term" value="F:shikimate kinase activity"/>
    <property type="evidence" value="ECO:0007669"/>
    <property type="project" value="UniProtKB-UniRule"/>
</dbReference>
<dbReference type="Pfam" id="PF24621">
    <property type="entry name" value="DHQS_C"/>
    <property type="match status" value="1"/>
</dbReference>
<evidence type="ECO:0000313" key="24">
    <source>
        <dbReference type="EMBL" id="AUX44625.1"/>
    </source>
</evidence>
<feature type="domain" description="3-dehydroquinate synthase N-terminal" evidence="22">
    <location>
        <begin position="244"/>
        <end position="355"/>
    </location>
</feature>
<evidence type="ECO:0000259" key="22">
    <source>
        <dbReference type="Pfam" id="PF01761"/>
    </source>
</evidence>
<dbReference type="HAMAP" id="MF_00110">
    <property type="entry name" value="DHQ_synthase"/>
    <property type="match status" value="1"/>
</dbReference>
<comment type="cofactor">
    <cofactor evidence="2 21">
        <name>NAD(+)</name>
        <dbReference type="ChEBI" id="CHEBI:57540"/>
    </cofactor>
</comment>
<comment type="cofactor">
    <cofactor evidence="20">
        <name>Mg(2+)</name>
        <dbReference type="ChEBI" id="CHEBI:18420"/>
    </cofactor>
    <text evidence="20">Binds 1 Mg(2+) ion per subunit.</text>
</comment>
<comment type="function">
    <text evidence="20">Catalyzes the specific phosphorylation of the 3-hydroxyl group of shikimic acid using ATP as a cosubstrate.</text>
</comment>
<comment type="pathway">
    <text evidence="5 21">Metabolic intermediate biosynthesis; chorismate biosynthesis; chorismate from D-erythrose 4-phosphate and phosphoenolpyruvate: step 2/7.</text>
</comment>
<keyword evidence="12 20" id="KW-0418">Kinase</keyword>
<dbReference type="InterPro" id="IPR056179">
    <property type="entry name" value="DHQS_C"/>
</dbReference>
<evidence type="ECO:0000256" key="21">
    <source>
        <dbReference type="HAMAP-Rule" id="MF_00110"/>
    </source>
</evidence>
<dbReference type="InterPro" id="IPR050071">
    <property type="entry name" value="Dehydroquinate_synthase"/>
</dbReference>
<comment type="similarity">
    <text evidence="21">Belongs to the sugar phosphate cyclases superfamily. Dehydroquinate synthase family.</text>
</comment>
<dbReference type="GO" id="GO:0008652">
    <property type="term" value="P:amino acid biosynthetic process"/>
    <property type="evidence" value="ECO:0007669"/>
    <property type="project" value="UniProtKB-KW"/>
</dbReference>
<dbReference type="OrthoDB" id="9806583at2"/>
<evidence type="ECO:0000259" key="23">
    <source>
        <dbReference type="Pfam" id="PF24621"/>
    </source>
</evidence>
<evidence type="ECO:0000256" key="8">
    <source>
        <dbReference type="ARBA" id="ARBA00022605"/>
    </source>
</evidence>
<comment type="pathway">
    <text evidence="6 20">Metabolic intermediate biosynthesis; chorismate biosynthesis; chorismate from D-erythrose 4-phosphate and phosphoenolpyruvate: step 5/7.</text>
</comment>
<dbReference type="HAMAP" id="MF_00109">
    <property type="entry name" value="Shikimate_kinase"/>
    <property type="match status" value="1"/>
</dbReference>
<dbReference type="PANTHER" id="PTHR43622:SF7">
    <property type="entry name" value="3-DEHYDROQUINATE SYNTHASE, CHLOROPLASTIC"/>
    <property type="match status" value="1"/>
</dbReference>
<feature type="binding site" evidence="20">
    <location>
        <position position="21"/>
    </location>
    <ligand>
        <name>Mg(2+)</name>
        <dbReference type="ChEBI" id="CHEBI:18420"/>
    </ligand>
</feature>
<feature type="binding site" evidence="21">
    <location>
        <position position="327"/>
    </location>
    <ligand>
        <name>NAD(+)</name>
        <dbReference type="ChEBI" id="CHEBI:57540"/>
    </ligand>
</feature>
<feature type="binding site" evidence="21">
    <location>
        <position position="360"/>
    </location>
    <ligand>
        <name>Zn(2+)</name>
        <dbReference type="ChEBI" id="CHEBI:29105"/>
    </ligand>
</feature>
<dbReference type="GO" id="GO:0009073">
    <property type="term" value="P:aromatic amino acid family biosynthetic process"/>
    <property type="evidence" value="ECO:0007669"/>
    <property type="project" value="UniProtKB-KW"/>
</dbReference>